<evidence type="ECO:0000313" key="9">
    <source>
        <dbReference type="EMBL" id="MDL4839703.1"/>
    </source>
</evidence>
<evidence type="ECO:0000256" key="4">
    <source>
        <dbReference type="ARBA" id="ARBA00047645"/>
    </source>
</evidence>
<dbReference type="Pfam" id="PF00708">
    <property type="entry name" value="Acylphosphatase"/>
    <property type="match status" value="1"/>
</dbReference>
<accession>A0ABT7L1G7</accession>
<dbReference type="Gene3D" id="3.30.70.100">
    <property type="match status" value="1"/>
</dbReference>
<dbReference type="InterPro" id="IPR020456">
    <property type="entry name" value="Acylphosphatase"/>
</dbReference>
<comment type="caution">
    <text evidence="9">The sequence shown here is derived from an EMBL/GenBank/DDBJ whole genome shotgun (WGS) entry which is preliminary data.</text>
</comment>
<proteinExistence type="inferred from homology"/>
<dbReference type="PANTHER" id="PTHR47268:SF4">
    <property type="entry name" value="ACYLPHOSPHATASE"/>
    <property type="match status" value="1"/>
</dbReference>
<dbReference type="InterPro" id="IPR001792">
    <property type="entry name" value="Acylphosphatase-like_dom"/>
</dbReference>
<dbReference type="PRINTS" id="PR00112">
    <property type="entry name" value="ACYLPHPHTASE"/>
</dbReference>
<dbReference type="EMBL" id="JASTZU010000018">
    <property type="protein sequence ID" value="MDL4839703.1"/>
    <property type="molecule type" value="Genomic_DNA"/>
</dbReference>
<organism evidence="9 10">
    <name type="scientific">Aquibacillus rhizosphaerae</name>
    <dbReference type="NCBI Taxonomy" id="3051431"/>
    <lineage>
        <taxon>Bacteria</taxon>
        <taxon>Bacillati</taxon>
        <taxon>Bacillota</taxon>
        <taxon>Bacilli</taxon>
        <taxon>Bacillales</taxon>
        <taxon>Bacillaceae</taxon>
        <taxon>Aquibacillus</taxon>
    </lineage>
</organism>
<evidence type="ECO:0000256" key="6">
    <source>
        <dbReference type="RuleBase" id="RU000553"/>
    </source>
</evidence>
<dbReference type="Proteomes" id="UP001235343">
    <property type="component" value="Unassembled WGS sequence"/>
</dbReference>
<dbReference type="InterPro" id="IPR017968">
    <property type="entry name" value="Acylphosphatase_CS"/>
</dbReference>
<evidence type="ECO:0000256" key="7">
    <source>
        <dbReference type="RuleBase" id="RU004168"/>
    </source>
</evidence>
<gene>
    <name evidence="9" type="ORF">QQS35_04425</name>
</gene>
<feature type="active site" evidence="5">
    <location>
        <position position="38"/>
    </location>
</feature>
<evidence type="ECO:0000259" key="8">
    <source>
        <dbReference type="PROSITE" id="PS51160"/>
    </source>
</evidence>
<dbReference type="EC" id="3.6.1.7" evidence="2 5"/>
<protein>
    <recommendedName>
        <fullName evidence="3 5">Acylphosphatase</fullName>
        <ecNumber evidence="2 5">3.6.1.7</ecNumber>
    </recommendedName>
</protein>
<dbReference type="InterPro" id="IPR036046">
    <property type="entry name" value="Acylphosphatase-like_dom_sf"/>
</dbReference>
<evidence type="ECO:0000313" key="10">
    <source>
        <dbReference type="Proteomes" id="UP001235343"/>
    </source>
</evidence>
<feature type="active site" evidence="5">
    <location>
        <position position="20"/>
    </location>
</feature>
<keyword evidence="5 6" id="KW-0378">Hydrolase</keyword>
<evidence type="ECO:0000256" key="3">
    <source>
        <dbReference type="ARBA" id="ARBA00015991"/>
    </source>
</evidence>
<keyword evidence="10" id="KW-1185">Reference proteome</keyword>
<comment type="catalytic activity">
    <reaction evidence="4 5 6">
        <text>an acyl phosphate + H2O = a carboxylate + phosphate + H(+)</text>
        <dbReference type="Rhea" id="RHEA:14965"/>
        <dbReference type="ChEBI" id="CHEBI:15377"/>
        <dbReference type="ChEBI" id="CHEBI:15378"/>
        <dbReference type="ChEBI" id="CHEBI:29067"/>
        <dbReference type="ChEBI" id="CHEBI:43474"/>
        <dbReference type="ChEBI" id="CHEBI:59918"/>
        <dbReference type="EC" id="3.6.1.7"/>
    </reaction>
</comment>
<dbReference type="PANTHER" id="PTHR47268">
    <property type="entry name" value="ACYLPHOSPHATASE"/>
    <property type="match status" value="1"/>
</dbReference>
<dbReference type="RefSeq" id="WP_285930641.1">
    <property type="nucleotide sequence ID" value="NZ_JASTZU010000018.1"/>
</dbReference>
<evidence type="ECO:0000256" key="5">
    <source>
        <dbReference type="PROSITE-ProRule" id="PRU00520"/>
    </source>
</evidence>
<dbReference type="PROSITE" id="PS00151">
    <property type="entry name" value="ACYLPHOSPHATASE_2"/>
    <property type="match status" value="1"/>
</dbReference>
<dbReference type="PROSITE" id="PS51160">
    <property type="entry name" value="ACYLPHOSPHATASE_3"/>
    <property type="match status" value="1"/>
</dbReference>
<name>A0ABT7L1G7_9BACI</name>
<sequence length="92" mass="10265">MLVIRAHLIVSGMVQGVGFRATTQMQADKIGVNGWVKNLSDGTVEIEVEGKPEKVYQLIDIIKEGPSRFIKVNDVHVEVYEDLKGYDSFSVK</sequence>
<dbReference type="SUPFAM" id="SSF54975">
    <property type="entry name" value="Acylphosphatase/BLUF domain-like"/>
    <property type="match status" value="1"/>
</dbReference>
<comment type="similarity">
    <text evidence="1 7">Belongs to the acylphosphatase family.</text>
</comment>
<evidence type="ECO:0000256" key="1">
    <source>
        <dbReference type="ARBA" id="ARBA00005614"/>
    </source>
</evidence>
<reference evidence="9 10" key="1">
    <citation type="submission" date="2023-06" db="EMBL/GenBank/DDBJ databases">
        <title>Aquibacillus rhizosphaerae LR5S19.</title>
        <authorList>
            <person name="Sun J.-Q."/>
        </authorList>
    </citation>
    <scope>NUCLEOTIDE SEQUENCE [LARGE SCALE GENOMIC DNA]</scope>
    <source>
        <strain evidence="9 10">LR5S19</strain>
    </source>
</reference>
<evidence type="ECO:0000256" key="2">
    <source>
        <dbReference type="ARBA" id="ARBA00012150"/>
    </source>
</evidence>
<dbReference type="PROSITE" id="PS00150">
    <property type="entry name" value="ACYLPHOSPHATASE_1"/>
    <property type="match status" value="1"/>
</dbReference>
<feature type="domain" description="Acylphosphatase-like" evidence="8">
    <location>
        <begin position="5"/>
        <end position="92"/>
    </location>
</feature>